<gene>
    <name evidence="2" type="ORF">GFSPODELE1_LOCUS1905</name>
</gene>
<dbReference type="PANTHER" id="PTHR42791">
    <property type="entry name" value="GNAT FAMILY ACETYLTRANSFERASE"/>
    <property type="match status" value="1"/>
</dbReference>
<sequence>MTSATEWTLRKLTKATPEELDEAARVAEAAFKGDEFNKACVGGNWDLLFPFWRGTLGASDVAGENWVATVGDKIVGVAGWFPAGRLLLDSPDQAKAGWNKFTELLTPELGKWWMEYFLPKYEEATTKAFGPNTKKDSWHLQTLCILPEFQRRGIGHGLVNVKKNEIIAEGAGQAMCLESEVAKNTELYKSWGFEDKGKFSFESDVTSSRFDMWCLYKK</sequence>
<organism evidence="2 3">
    <name type="scientific">Somion occarium</name>
    <dbReference type="NCBI Taxonomy" id="3059160"/>
    <lineage>
        <taxon>Eukaryota</taxon>
        <taxon>Fungi</taxon>
        <taxon>Dikarya</taxon>
        <taxon>Basidiomycota</taxon>
        <taxon>Agaricomycotina</taxon>
        <taxon>Agaricomycetes</taxon>
        <taxon>Polyporales</taxon>
        <taxon>Cerrenaceae</taxon>
        <taxon>Somion</taxon>
    </lineage>
</organism>
<dbReference type="InterPro" id="IPR052523">
    <property type="entry name" value="Trichothecene_AcTrans"/>
</dbReference>
<dbReference type="PROSITE" id="PS51186">
    <property type="entry name" value="GNAT"/>
    <property type="match status" value="1"/>
</dbReference>
<keyword evidence="3" id="KW-1185">Reference proteome</keyword>
<dbReference type="Gene3D" id="3.40.630.30">
    <property type="match status" value="1"/>
</dbReference>
<dbReference type="InterPro" id="IPR016181">
    <property type="entry name" value="Acyl_CoA_acyltransferase"/>
</dbReference>
<evidence type="ECO:0000313" key="2">
    <source>
        <dbReference type="EMBL" id="CAL1697903.1"/>
    </source>
</evidence>
<dbReference type="SUPFAM" id="SSF55729">
    <property type="entry name" value="Acyl-CoA N-acyltransferases (Nat)"/>
    <property type="match status" value="1"/>
</dbReference>
<protein>
    <recommendedName>
        <fullName evidence="1">N-acetyltransferase domain-containing protein</fullName>
    </recommendedName>
</protein>
<dbReference type="Pfam" id="PF13673">
    <property type="entry name" value="Acetyltransf_10"/>
    <property type="match status" value="1"/>
</dbReference>
<name>A0ABP1CT68_9APHY</name>
<reference evidence="3" key="1">
    <citation type="submission" date="2024-04" db="EMBL/GenBank/DDBJ databases">
        <authorList>
            <person name="Shaw F."/>
            <person name="Minotto A."/>
        </authorList>
    </citation>
    <scope>NUCLEOTIDE SEQUENCE [LARGE SCALE GENOMIC DNA]</scope>
</reference>
<dbReference type="EMBL" id="OZ037953">
    <property type="protein sequence ID" value="CAL1697903.1"/>
    <property type="molecule type" value="Genomic_DNA"/>
</dbReference>
<evidence type="ECO:0000313" key="3">
    <source>
        <dbReference type="Proteomes" id="UP001497453"/>
    </source>
</evidence>
<proteinExistence type="predicted"/>
<dbReference type="CDD" id="cd04301">
    <property type="entry name" value="NAT_SF"/>
    <property type="match status" value="1"/>
</dbReference>
<dbReference type="InterPro" id="IPR000182">
    <property type="entry name" value="GNAT_dom"/>
</dbReference>
<feature type="domain" description="N-acetyltransferase" evidence="1">
    <location>
        <begin position="10"/>
        <end position="217"/>
    </location>
</feature>
<accession>A0ABP1CT68</accession>
<evidence type="ECO:0000259" key="1">
    <source>
        <dbReference type="PROSITE" id="PS51186"/>
    </source>
</evidence>
<dbReference type="Proteomes" id="UP001497453">
    <property type="component" value="Chromosome 10"/>
</dbReference>
<dbReference type="PANTHER" id="PTHR42791:SF1">
    <property type="entry name" value="N-ACETYLTRANSFERASE DOMAIN-CONTAINING PROTEIN"/>
    <property type="match status" value="1"/>
</dbReference>